<keyword evidence="9" id="KW-0378">Hydrolase</keyword>
<feature type="active site" description="Proton acceptor" evidence="12">
    <location>
        <position position="285"/>
    </location>
</feature>
<comment type="catalytic activity">
    <reaction evidence="1">
        <text>Release of an N-terminal amino acid, Xaa-|-Yaa- from a peptide, amide or arylamide. Xaa is preferably Ala, but may be most amino acids including Pro (slow action). When a terminal hydrophobic residue is followed by a prolyl residue, the two may be released as an intact Xaa-Pro dipeptide.</text>
        <dbReference type="EC" id="3.4.11.2"/>
    </reaction>
</comment>
<evidence type="ECO:0000256" key="9">
    <source>
        <dbReference type="ARBA" id="ARBA00022801"/>
    </source>
</evidence>
<dbReference type="InterPro" id="IPR014782">
    <property type="entry name" value="Peptidase_M1_dom"/>
</dbReference>
<dbReference type="InterPro" id="IPR042097">
    <property type="entry name" value="Aminopeptidase_N-like_N_sf"/>
</dbReference>
<dbReference type="GO" id="GO:0016285">
    <property type="term" value="F:alanyl aminopeptidase activity"/>
    <property type="evidence" value="ECO:0007669"/>
    <property type="project" value="UniProtKB-EC"/>
</dbReference>
<keyword evidence="11" id="KW-0482">Metalloprotease</keyword>
<dbReference type="GO" id="GO:0006508">
    <property type="term" value="P:proteolysis"/>
    <property type="evidence" value="ECO:0007669"/>
    <property type="project" value="UniProtKB-KW"/>
</dbReference>
<comment type="cofactor">
    <cofactor evidence="13">
        <name>Zn(2+)</name>
        <dbReference type="ChEBI" id="CHEBI:29105"/>
    </cofactor>
    <text evidence="13">Binds 1 zinc ion per subunit.</text>
</comment>
<feature type="domain" description="Peptidase M1 membrane alanine aminopeptidase" evidence="14">
    <location>
        <begin position="228"/>
        <end position="417"/>
    </location>
</feature>
<evidence type="ECO:0000256" key="1">
    <source>
        <dbReference type="ARBA" id="ARBA00000098"/>
    </source>
</evidence>
<dbReference type="InterPro" id="IPR027268">
    <property type="entry name" value="Peptidase_M4/M1_CTD_sf"/>
</dbReference>
<evidence type="ECO:0000256" key="6">
    <source>
        <dbReference type="ARBA" id="ARBA00022490"/>
    </source>
</evidence>
<dbReference type="Proteomes" id="UP000019141">
    <property type="component" value="Unassembled WGS sequence"/>
</dbReference>
<evidence type="ECO:0000313" key="16">
    <source>
        <dbReference type="EMBL" id="ETX01532.1"/>
    </source>
</evidence>
<feature type="binding site" evidence="13">
    <location>
        <position position="307"/>
    </location>
    <ligand>
        <name>Zn(2+)</name>
        <dbReference type="ChEBI" id="CHEBI:29105"/>
        <note>catalytic</note>
    </ligand>
</feature>
<dbReference type="EC" id="3.4.11.2" evidence="4"/>
<feature type="domain" description="Aminopeptidase N-like N-terminal" evidence="15">
    <location>
        <begin position="16"/>
        <end position="190"/>
    </location>
</feature>
<accession>W4LVX6</accession>
<dbReference type="CDD" id="cd09599">
    <property type="entry name" value="M1_LTA4H"/>
    <property type="match status" value="1"/>
</dbReference>
<feature type="binding site" evidence="13">
    <location>
        <position position="284"/>
    </location>
    <ligand>
        <name>Zn(2+)</name>
        <dbReference type="ChEBI" id="CHEBI:29105"/>
        <note>catalytic</note>
    </ligand>
</feature>
<evidence type="ECO:0000313" key="17">
    <source>
        <dbReference type="Proteomes" id="UP000019141"/>
    </source>
</evidence>
<dbReference type="PRINTS" id="PR00756">
    <property type="entry name" value="ALADIPTASE"/>
</dbReference>
<evidence type="ECO:0000256" key="4">
    <source>
        <dbReference type="ARBA" id="ARBA00012564"/>
    </source>
</evidence>
<keyword evidence="17" id="KW-1185">Reference proteome</keyword>
<dbReference type="Gene3D" id="2.60.40.1730">
    <property type="entry name" value="tricorn interacting facor f3 domain"/>
    <property type="match status" value="1"/>
</dbReference>
<evidence type="ECO:0000256" key="12">
    <source>
        <dbReference type="PIRSR" id="PIRSR634015-1"/>
    </source>
</evidence>
<dbReference type="InterPro" id="IPR034015">
    <property type="entry name" value="M1_LTA4H"/>
</dbReference>
<dbReference type="FunFam" id="3.30.2010.30:FF:000001">
    <property type="entry name" value="Leukotriene A(4) hydrolase"/>
    <property type="match status" value="1"/>
</dbReference>
<dbReference type="Pfam" id="PF17900">
    <property type="entry name" value="Peptidase_M1_N"/>
    <property type="match status" value="1"/>
</dbReference>
<comment type="similarity">
    <text evidence="3">Belongs to the peptidase M1 family.</text>
</comment>
<keyword evidence="6" id="KW-0963">Cytoplasm</keyword>
<feature type="active site" description="Proton donor" evidence="12">
    <location>
        <position position="373"/>
    </location>
</feature>
<sequence length="419" mass="47733">MVRDPHSYGNSDEVRPSHLALELTLNFTQRRIDGRCDLTLAWLQPDAAHIDLDTRDLTIMAVTDVEDHPLTYELGDPHPFMGRRLRVHLPERQERVRVVYQTHPDAAALQWLTPAQTTSQHLPFLFTQSQAILARTWIPCMDSPGVRTTYEAVVNAPPGMTAVMGAHHETHHLEHGRFCFTMPYAIPAYLIALAAGELAFRAISDRAGVYAEPEVLDRAAWECADMDHMIQAAEALYGPYRWGRWDTIILPPSFPYGGMENPMLTFATPTILAGDRSLVSLMAHELAHSWSGNLVTNATWGDFWLNEGFTTYFERRIVEALYGHDLADMQWLLGQRTLAHTIDRLAPTEPEFTKLRMNLDTRDPDDAFSELPYEKGANFLRVLEDHVGRPAFDVFLQQYFEDHAFESMTTGRFLELIRD</sequence>
<dbReference type="AlphaFoldDB" id="W4LVX6"/>
<dbReference type="InterPro" id="IPR045357">
    <property type="entry name" value="Aminopeptidase_N-like_N"/>
</dbReference>
<organism evidence="16 17">
    <name type="scientific">Entotheonella factor</name>
    <dbReference type="NCBI Taxonomy" id="1429438"/>
    <lineage>
        <taxon>Bacteria</taxon>
        <taxon>Pseudomonadati</taxon>
        <taxon>Nitrospinota/Tectimicrobiota group</taxon>
        <taxon>Candidatus Tectimicrobiota</taxon>
        <taxon>Candidatus Entotheonellia</taxon>
        <taxon>Candidatus Entotheonellales</taxon>
        <taxon>Candidatus Entotheonellaceae</taxon>
        <taxon>Candidatus Entotheonella</taxon>
    </lineage>
</organism>
<dbReference type="SUPFAM" id="SSF55486">
    <property type="entry name" value="Metalloproteases ('zincins'), catalytic domain"/>
    <property type="match status" value="1"/>
</dbReference>
<dbReference type="MEROPS" id="M01.031"/>
<evidence type="ECO:0000256" key="5">
    <source>
        <dbReference type="ARBA" id="ARBA00015611"/>
    </source>
</evidence>
<evidence type="ECO:0000256" key="2">
    <source>
        <dbReference type="ARBA" id="ARBA00004496"/>
    </source>
</evidence>
<reference evidence="16 17" key="1">
    <citation type="journal article" date="2014" name="Nature">
        <title>An environmental bacterial taxon with a large and distinct metabolic repertoire.</title>
        <authorList>
            <person name="Wilson M.C."/>
            <person name="Mori T."/>
            <person name="Ruckert C."/>
            <person name="Uria A.R."/>
            <person name="Helf M.J."/>
            <person name="Takada K."/>
            <person name="Gernert C."/>
            <person name="Steffens U.A."/>
            <person name="Heycke N."/>
            <person name="Schmitt S."/>
            <person name="Rinke C."/>
            <person name="Helfrich E.J."/>
            <person name="Brachmann A.O."/>
            <person name="Gurgui C."/>
            <person name="Wakimoto T."/>
            <person name="Kracht M."/>
            <person name="Crusemann M."/>
            <person name="Hentschel U."/>
            <person name="Abe I."/>
            <person name="Matsunaga S."/>
            <person name="Kalinowski J."/>
            <person name="Takeyama H."/>
            <person name="Piel J."/>
        </authorList>
    </citation>
    <scope>NUCLEOTIDE SEQUENCE [LARGE SCALE GENOMIC DNA]</scope>
    <source>
        <strain evidence="17">TSY1</strain>
    </source>
</reference>
<evidence type="ECO:0000256" key="7">
    <source>
        <dbReference type="ARBA" id="ARBA00022670"/>
    </source>
</evidence>
<keyword evidence="8 13" id="KW-0479">Metal-binding</keyword>
<keyword evidence="7" id="KW-0645">Protease</keyword>
<dbReference type="GO" id="GO:0008237">
    <property type="term" value="F:metallopeptidase activity"/>
    <property type="evidence" value="ECO:0007669"/>
    <property type="project" value="UniProtKB-KW"/>
</dbReference>
<dbReference type="Pfam" id="PF01433">
    <property type="entry name" value="Peptidase_M1"/>
    <property type="match status" value="1"/>
</dbReference>
<keyword evidence="10 13" id="KW-0862">Zinc</keyword>
<dbReference type="GO" id="GO:0005737">
    <property type="term" value="C:cytoplasm"/>
    <property type="evidence" value="ECO:0007669"/>
    <property type="project" value="UniProtKB-SubCell"/>
</dbReference>
<dbReference type="SUPFAM" id="SSF63737">
    <property type="entry name" value="Leukotriene A4 hydrolase N-terminal domain"/>
    <property type="match status" value="1"/>
</dbReference>
<comment type="subcellular location">
    <subcellularLocation>
        <location evidence="2">Cytoplasm</location>
    </subcellularLocation>
</comment>
<protein>
    <recommendedName>
        <fullName evidence="5">Aminopeptidase N</fullName>
        <ecNumber evidence="4">3.4.11.2</ecNumber>
    </recommendedName>
</protein>
<gene>
    <name evidence="16" type="ORF">ETSY1_07010</name>
</gene>
<feature type="binding site" evidence="13">
    <location>
        <position position="288"/>
    </location>
    <ligand>
        <name>Zn(2+)</name>
        <dbReference type="ChEBI" id="CHEBI:29105"/>
        <note>catalytic</note>
    </ligand>
</feature>
<dbReference type="PANTHER" id="PTHR45726:SF3">
    <property type="entry name" value="LEUKOTRIENE A-4 HYDROLASE"/>
    <property type="match status" value="1"/>
</dbReference>
<dbReference type="InterPro" id="IPR001930">
    <property type="entry name" value="Peptidase_M1"/>
</dbReference>
<dbReference type="HOGENOM" id="CLU_014505_1_1_7"/>
<evidence type="ECO:0000256" key="10">
    <source>
        <dbReference type="ARBA" id="ARBA00022833"/>
    </source>
</evidence>
<name>W4LVX6_ENTF1</name>
<dbReference type="InterPro" id="IPR049980">
    <property type="entry name" value="LTA4H_cat"/>
</dbReference>
<evidence type="ECO:0000259" key="14">
    <source>
        <dbReference type="Pfam" id="PF01433"/>
    </source>
</evidence>
<dbReference type="EMBL" id="AZHW01000223">
    <property type="protein sequence ID" value="ETX01532.1"/>
    <property type="molecule type" value="Genomic_DNA"/>
</dbReference>
<dbReference type="Gene3D" id="3.30.2010.30">
    <property type="match status" value="1"/>
</dbReference>
<dbReference type="PANTHER" id="PTHR45726">
    <property type="entry name" value="LEUKOTRIENE A-4 HYDROLASE"/>
    <property type="match status" value="1"/>
</dbReference>
<evidence type="ECO:0000256" key="13">
    <source>
        <dbReference type="PIRSR" id="PIRSR634015-3"/>
    </source>
</evidence>
<evidence type="ECO:0000256" key="11">
    <source>
        <dbReference type="ARBA" id="ARBA00023049"/>
    </source>
</evidence>
<dbReference type="Gene3D" id="1.10.390.10">
    <property type="entry name" value="Neutral Protease Domain 2"/>
    <property type="match status" value="1"/>
</dbReference>
<evidence type="ECO:0000259" key="15">
    <source>
        <dbReference type="Pfam" id="PF17900"/>
    </source>
</evidence>
<proteinExistence type="inferred from homology"/>
<comment type="caution">
    <text evidence="16">The sequence shown here is derived from an EMBL/GenBank/DDBJ whole genome shotgun (WGS) entry which is preliminary data.</text>
</comment>
<dbReference type="GO" id="GO:0008270">
    <property type="term" value="F:zinc ion binding"/>
    <property type="evidence" value="ECO:0007669"/>
    <property type="project" value="InterPro"/>
</dbReference>
<evidence type="ECO:0000256" key="3">
    <source>
        <dbReference type="ARBA" id="ARBA00010136"/>
    </source>
</evidence>
<evidence type="ECO:0000256" key="8">
    <source>
        <dbReference type="ARBA" id="ARBA00022723"/>
    </source>
</evidence>
<feature type="non-terminal residue" evidence="16">
    <location>
        <position position="419"/>
    </location>
</feature>